<reference evidence="1 2" key="1">
    <citation type="submission" date="2023-03" db="EMBL/GenBank/DDBJ databases">
        <title>Bacillus Genome Sequencing.</title>
        <authorList>
            <person name="Dunlap C."/>
        </authorList>
    </citation>
    <scope>NUCLEOTIDE SEQUENCE [LARGE SCALE GENOMIC DNA]</scope>
    <source>
        <strain evidence="1 2">B-41290</strain>
    </source>
</reference>
<dbReference type="EMBL" id="JARNBH010000042">
    <property type="protein sequence ID" value="MEC0276814.1"/>
    <property type="molecule type" value="Genomic_DNA"/>
</dbReference>
<organism evidence="1 2">
    <name type="scientific">Peribacillus castrilensis</name>
    <dbReference type="NCBI Taxonomy" id="2897690"/>
    <lineage>
        <taxon>Bacteria</taxon>
        <taxon>Bacillati</taxon>
        <taxon>Bacillota</taxon>
        <taxon>Bacilli</taxon>
        <taxon>Bacillales</taxon>
        <taxon>Bacillaceae</taxon>
        <taxon>Peribacillus</taxon>
    </lineage>
</organism>
<evidence type="ECO:0000313" key="2">
    <source>
        <dbReference type="Proteomes" id="UP001307168"/>
    </source>
</evidence>
<evidence type="ECO:0000313" key="1">
    <source>
        <dbReference type="EMBL" id="MEC0276814.1"/>
    </source>
</evidence>
<dbReference type="RefSeq" id="WP_367408355.1">
    <property type="nucleotide sequence ID" value="NZ_JARNBH010000042.1"/>
</dbReference>
<keyword evidence="2" id="KW-1185">Reference proteome</keyword>
<sequence length="138" mass="14421">MAGQFTRWQMAYKIADTDGIPLYRIVKLTAEATVGKTTADNEVPQGVIDNDSREDIPYQASGSQTGRHIAVKLDGIALVELATPVAFGERVVSAPGGFGKAASALTAGTKANVLGFAEVAGEAGDVVPVRLAYHVYTV</sequence>
<accession>A0AAW9NKU7</accession>
<name>A0AAW9NKU7_9BACI</name>
<proteinExistence type="predicted"/>
<dbReference type="AlphaFoldDB" id="A0AAW9NKU7"/>
<comment type="caution">
    <text evidence="1">The sequence shown here is derived from an EMBL/GenBank/DDBJ whole genome shotgun (WGS) entry which is preliminary data.</text>
</comment>
<gene>
    <name evidence="1" type="ORF">P4706_27885</name>
</gene>
<dbReference type="Proteomes" id="UP001307168">
    <property type="component" value="Unassembled WGS sequence"/>
</dbReference>
<protein>
    <submittedName>
        <fullName evidence="1">Uncharacterized protein</fullName>
    </submittedName>
</protein>